<evidence type="ECO:0000256" key="2">
    <source>
        <dbReference type="ARBA" id="ARBA00022737"/>
    </source>
</evidence>
<dbReference type="EMBL" id="BNCO01000016">
    <property type="protein sequence ID" value="GIL53934.1"/>
    <property type="molecule type" value="Genomic_DNA"/>
</dbReference>
<dbReference type="PANTHER" id="PTHR10971">
    <property type="entry name" value="MRNA EXPORT FACTOR AND BUB3"/>
    <property type="match status" value="1"/>
</dbReference>
<proteinExistence type="predicted"/>
<dbReference type="Proteomes" id="UP000747399">
    <property type="component" value="Unassembled WGS sequence"/>
</dbReference>
<dbReference type="PROSITE" id="PS50082">
    <property type="entry name" value="WD_REPEATS_2"/>
    <property type="match status" value="1"/>
</dbReference>
<comment type="caution">
    <text evidence="4">The sequence shown here is derived from an EMBL/GenBank/DDBJ whole genome shotgun (WGS) entry which is preliminary data.</text>
</comment>
<keyword evidence="1 3" id="KW-0853">WD repeat</keyword>
<reference evidence="4" key="1">
    <citation type="journal article" date="2021" name="Proc. Natl. Acad. Sci. U.S.A.">
        <title>Three genomes in the algal genus Volvox reveal the fate of a haploid sex-determining region after a transition to homothallism.</title>
        <authorList>
            <person name="Yamamoto K."/>
            <person name="Hamaji T."/>
            <person name="Kawai-Toyooka H."/>
            <person name="Matsuzaki R."/>
            <person name="Takahashi F."/>
            <person name="Nishimura Y."/>
            <person name="Kawachi M."/>
            <person name="Noguchi H."/>
            <person name="Minakuchi Y."/>
            <person name="Umen J.G."/>
            <person name="Toyoda A."/>
            <person name="Nozaki H."/>
        </authorList>
    </citation>
    <scope>NUCLEOTIDE SEQUENCE</scope>
    <source>
        <strain evidence="4">NIES-3780</strain>
    </source>
</reference>
<keyword evidence="2" id="KW-0677">Repeat</keyword>
<dbReference type="Gene3D" id="2.130.10.10">
    <property type="entry name" value="YVTN repeat-like/Quinoprotein amine dehydrogenase"/>
    <property type="match status" value="1"/>
</dbReference>
<keyword evidence="5" id="KW-1185">Reference proteome</keyword>
<evidence type="ECO:0000256" key="1">
    <source>
        <dbReference type="ARBA" id="ARBA00022574"/>
    </source>
</evidence>
<gene>
    <name evidence="4" type="ORF">Vafri_9506</name>
</gene>
<organism evidence="4 5">
    <name type="scientific">Volvox africanus</name>
    <dbReference type="NCBI Taxonomy" id="51714"/>
    <lineage>
        <taxon>Eukaryota</taxon>
        <taxon>Viridiplantae</taxon>
        <taxon>Chlorophyta</taxon>
        <taxon>core chlorophytes</taxon>
        <taxon>Chlorophyceae</taxon>
        <taxon>CS clade</taxon>
        <taxon>Chlamydomonadales</taxon>
        <taxon>Volvocaceae</taxon>
        <taxon>Volvox</taxon>
    </lineage>
</organism>
<dbReference type="InterPro" id="IPR036322">
    <property type="entry name" value="WD40_repeat_dom_sf"/>
</dbReference>
<accession>A0A8J4B4P1</accession>
<protein>
    <submittedName>
        <fullName evidence="4">Uncharacterized protein</fullName>
    </submittedName>
</protein>
<dbReference type="InterPro" id="IPR015943">
    <property type="entry name" value="WD40/YVTN_repeat-like_dom_sf"/>
</dbReference>
<name>A0A8J4B4P1_9CHLO</name>
<dbReference type="AlphaFoldDB" id="A0A8J4B4P1"/>
<evidence type="ECO:0000256" key="3">
    <source>
        <dbReference type="PROSITE-ProRule" id="PRU00221"/>
    </source>
</evidence>
<evidence type="ECO:0000313" key="4">
    <source>
        <dbReference type="EMBL" id="GIL53934.1"/>
    </source>
</evidence>
<sequence length="423" mass="47020">MHVGSDLNQCLQYSNKDFLEISSHACSFSFQRLEKGQFYIFGRIGLQKGSSVGEGNGETWSSQLLMDAQNKPQILEHLHKSLTLTLYDCKWIPGSAKFITLGSYARNTGCLQVYELDGPDLKVVKESEKKLSFKCGTFGASSLAERRLATGNFGGEVQIWDLENTSQPIFSAQAHQSIVNAIDGCGGQAKGYGAPELLTCGRDGCVRVWDVRQQDAPVAAFEPADLNNIRDCWCVAFGNSYNDEERCVLAGYDNGDVKMFDLRMNKVRWETNVKNGVCGVQFDRKDISMNKFVVTCLEAQFHVFDARTQHPKKGFASVSEKITAGATVWGCHHLPQNREVFMVAAGDGNLYLYKYHYPDQRKIKDHDGMELGVAGSVEMLNYKNLSSQPIAGFDWSPDKEGLFACVAFDQCVRVGITTKLNKV</sequence>
<dbReference type="SUPFAM" id="SSF50978">
    <property type="entry name" value="WD40 repeat-like"/>
    <property type="match status" value="1"/>
</dbReference>
<dbReference type="InterPro" id="IPR001680">
    <property type="entry name" value="WD40_rpt"/>
</dbReference>
<evidence type="ECO:0000313" key="5">
    <source>
        <dbReference type="Proteomes" id="UP000747399"/>
    </source>
</evidence>
<dbReference type="Pfam" id="PF00400">
    <property type="entry name" value="WD40"/>
    <property type="match status" value="1"/>
</dbReference>
<feature type="repeat" description="WD" evidence="3">
    <location>
        <begin position="197"/>
        <end position="219"/>
    </location>
</feature>
<dbReference type="SMART" id="SM00320">
    <property type="entry name" value="WD40"/>
    <property type="match status" value="4"/>
</dbReference>